<dbReference type="Proteomes" id="UP000015106">
    <property type="component" value="Chromosome 6"/>
</dbReference>
<protein>
    <submittedName>
        <fullName evidence="1">Uncharacterized protein</fullName>
    </submittedName>
</protein>
<dbReference type="AlphaFoldDB" id="A0A8R7UYX9"/>
<accession>A0A8R7UYX9</accession>
<evidence type="ECO:0000313" key="1">
    <source>
        <dbReference type="EnsemblPlants" id="TuG1812G0600003616.01.T01"/>
    </source>
</evidence>
<reference evidence="1" key="2">
    <citation type="submission" date="2018-03" db="EMBL/GenBank/DDBJ databases">
        <title>The Triticum urartu genome reveals the dynamic nature of wheat genome evolution.</title>
        <authorList>
            <person name="Ling H."/>
            <person name="Ma B."/>
            <person name="Shi X."/>
            <person name="Liu H."/>
            <person name="Dong L."/>
            <person name="Sun H."/>
            <person name="Cao Y."/>
            <person name="Gao Q."/>
            <person name="Zheng S."/>
            <person name="Li Y."/>
            <person name="Yu Y."/>
            <person name="Du H."/>
            <person name="Qi M."/>
            <person name="Li Y."/>
            <person name="Yu H."/>
            <person name="Cui Y."/>
            <person name="Wang N."/>
            <person name="Chen C."/>
            <person name="Wu H."/>
            <person name="Zhao Y."/>
            <person name="Zhang J."/>
            <person name="Li Y."/>
            <person name="Zhou W."/>
            <person name="Zhang B."/>
            <person name="Hu W."/>
            <person name="Eijk M."/>
            <person name="Tang J."/>
            <person name="Witsenboer H."/>
            <person name="Zhao S."/>
            <person name="Li Z."/>
            <person name="Zhang A."/>
            <person name="Wang D."/>
            <person name="Liang C."/>
        </authorList>
    </citation>
    <scope>NUCLEOTIDE SEQUENCE [LARGE SCALE GENOMIC DNA]</scope>
    <source>
        <strain evidence="1">cv. G1812</strain>
    </source>
</reference>
<dbReference type="EnsemblPlants" id="TuG1812G0600003616.01.T01">
    <property type="protein sequence ID" value="TuG1812G0600003616.01.T01"/>
    <property type="gene ID" value="TuG1812G0600003616.01"/>
</dbReference>
<sequence>MDSLQKKLGSTMDHLLPWSDHGQEDVRTCSPVLSGGLRPAAATTLTASIDPGSFDIWIDRCSLIDYDDGLINITCHSIEITASMSFCCLSLLPSHSMLGFSQQISLITLDIVLYW</sequence>
<reference evidence="2" key="1">
    <citation type="journal article" date="2013" name="Nature">
        <title>Draft genome of the wheat A-genome progenitor Triticum urartu.</title>
        <authorList>
            <person name="Ling H.Q."/>
            <person name="Zhao S."/>
            <person name="Liu D."/>
            <person name="Wang J."/>
            <person name="Sun H."/>
            <person name="Zhang C."/>
            <person name="Fan H."/>
            <person name="Li D."/>
            <person name="Dong L."/>
            <person name="Tao Y."/>
            <person name="Gao C."/>
            <person name="Wu H."/>
            <person name="Li Y."/>
            <person name="Cui Y."/>
            <person name="Guo X."/>
            <person name="Zheng S."/>
            <person name="Wang B."/>
            <person name="Yu K."/>
            <person name="Liang Q."/>
            <person name="Yang W."/>
            <person name="Lou X."/>
            <person name="Chen J."/>
            <person name="Feng M."/>
            <person name="Jian J."/>
            <person name="Zhang X."/>
            <person name="Luo G."/>
            <person name="Jiang Y."/>
            <person name="Liu J."/>
            <person name="Wang Z."/>
            <person name="Sha Y."/>
            <person name="Zhang B."/>
            <person name="Wu H."/>
            <person name="Tang D."/>
            <person name="Shen Q."/>
            <person name="Xue P."/>
            <person name="Zou S."/>
            <person name="Wang X."/>
            <person name="Liu X."/>
            <person name="Wang F."/>
            <person name="Yang Y."/>
            <person name="An X."/>
            <person name="Dong Z."/>
            <person name="Zhang K."/>
            <person name="Zhang X."/>
            <person name="Luo M.C."/>
            <person name="Dvorak J."/>
            <person name="Tong Y."/>
            <person name="Wang J."/>
            <person name="Yang H."/>
            <person name="Li Z."/>
            <person name="Wang D."/>
            <person name="Zhang A."/>
            <person name="Wang J."/>
        </authorList>
    </citation>
    <scope>NUCLEOTIDE SEQUENCE</scope>
    <source>
        <strain evidence="2">cv. G1812</strain>
    </source>
</reference>
<evidence type="ECO:0000313" key="2">
    <source>
        <dbReference type="Proteomes" id="UP000015106"/>
    </source>
</evidence>
<keyword evidence="2" id="KW-1185">Reference proteome</keyword>
<dbReference type="Gramene" id="TuG1812G0600003616.01.T01">
    <property type="protein sequence ID" value="TuG1812G0600003616.01.T01"/>
    <property type="gene ID" value="TuG1812G0600003616.01"/>
</dbReference>
<organism evidence="1 2">
    <name type="scientific">Triticum urartu</name>
    <name type="common">Red wild einkorn</name>
    <name type="synonym">Crithodium urartu</name>
    <dbReference type="NCBI Taxonomy" id="4572"/>
    <lineage>
        <taxon>Eukaryota</taxon>
        <taxon>Viridiplantae</taxon>
        <taxon>Streptophyta</taxon>
        <taxon>Embryophyta</taxon>
        <taxon>Tracheophyta</taxon>
        <taxon>Spermatophyta</taxon>
        <taxon>Magnoliopsida</taxon>
        <taxon>Liliopsida</taxon>
        <taxon>Poales</taxon>
        <taxon>Poaceae</taxon>
        <taxon>BOP clade</taxon>
        <taxon>Pooideae</taxon>
        <taxon>Triticodae</taxon>
        <taxon>Triticeae</taxon>
        <taxon>Triticinae</taxon>
        <taxon>Triticum</taxon>
    </lineage>
</organism>
<proteinExistence type="predicted"/>
<reference evidence="1" key="3">
    <citation type="submission" date="2022-06" db="UniProtKB">
        <authorList>
            <consortium name="EnsemblPlants"/>
        </authorList>
    </citation>
    <scope>IDENTIFICATION</scope>
</reference>
<name>A0A8R7UYX9_TRIUA</name>